<gene>
    <name evidence="2" type="ORF">CCAP1982_LOCUS10941</name>
</gene>
<keyword evidence="1" id="KW-0812">Transmembrane</keyword>
<evidence type="ECO:0000256" key="1">
    <source>
        <dbReference type="SAM" id="Phobius"/>
    </source>
</evidence>
<evidence type="ECO:0000313" key="2">
    <source>
        <dbReference type="EMBL" id="CAD7002452.1"/>
    </source>
</evidence>
<dbReference type="EMBL" id="CAJHJT010000034">
    <property type="protein sequence ID" value="CAD7002452.1"/>
    <property type="molecule type" value="Genomic_DNA"/>
</dbReference>
<accession>A0A811UTF3</accession>
<protein>
    <submittedName>
        <fullName evidence="2">(Mediterranean fruit fly) hypothetical protein</fullName>
    </submittedName>
</protein>
<organism evidence="2 3">
    <name type="scientific">Ceratitis capitata</name>
    <name type="common">Mediterranean fruit fly</name>
    <name type="synonym">Tephritis capitata</name>
    <dbReference type="NCBI Taxonomy" id="7213"/>
    <lineage>
        <taxon>Eukaryota</taxon>
        <taxon>Metazoa</taxon>
        <taxon>Ecdysozoa</taxon>
        <taxon>Arthropoda</taxon>
        <taxon>Hexapoda</taxon>
        <taxon>Insecta</taxon>
        <taxon>Pterygota</taxon>
        <taxon>Neoptera</taxon>
        <taxon>Endopterygota</taxon>
        <taxon>Diptera</taxon>
        <taxon>Brachycera</taxon>
        <taxon>Muscomorpha</taxon>
        <taxon>Tephritoidea</taxon>
        <taxon>Tephritidae</taxon>
        <taxon>Ceratitis</taxon>
        <taxon>Ceratitis</taxon>
    </lineage>
</organism>
<keyword evidence="1" id="KW-0472">Membrane</keyword>
<sequence length="100" mass="11830">MRTYIHTGKCYTQQRCNNILATTTNARVNCVAFMVISFHLNFNIFNFLFFFLLFFFGPEGVPQNWIVNIKIVWQVCMYASMSGNVVNSRLWAKKDFLYTY</sequence>
<reference evidence="2" key="1">
    <citation type="submission" date="2020-11" db="EMBL/GenBank/DDBJ databases">
        <authorList>
            <person name="Whitehead M."/>
        </authorList>
    </citation>
    <scope>NUCLEOTIDE SEQUENCE</scope>
    <source>
        <strain evidence="2">EGII</strain>
    </source>
</reference>
<feature type="transmembrane region" description="Helical" evidence="1">
    <location>
        <begin position="31"/>
        <end position="56"/>
    </location>
</feature>
<dbReference type="AlphaFoldDB" id="A0A811UTF3"/>
<proteinExistence type="predicted"/>
<comment type="caution">
    <text evidence="2">The sequence shown here is derived from an EMBL/GenBank/DDBJ whole genome shotgun (WGS) entry which is preliminary data.</text>
</comment>
<name>A0A811UTF3_CERCA</name>
<dbReference type="Proteomes" id="UP000606786">
    <property type="component" value="Unassembled WGS sequence"/>
</dbReference>
<evidence type="ECO:0000313" key="3">
    <source>
        <dbReference type="Proteomes" id="UP000606786"/>
    </source>
</evidence>
<keyword evidence="1" id="KW-1133">Transmembrane helix</keyword>
<keyword evidence="3" id="KW-1185">Reference proteome</keyword>